<dbReference type="EMBL" id="BAAALF010000072">
    <property type="protein sequence ID" value="GAA1245804.1"/>
    <property type="molecule type" value="Genomic_DNA"/>
</dbReference>
<protein>
    <recommendedName>
        <fullName evidence="3">MoeA C-terminal domain-containing protein</fullName>
    </recommendedName>
</protein>
<reference evidence="1 2" key="1">
    <citation type="journal article" date="2019" name="Int. J. Syst. Evol. Microbiol.">
        <title>The Global Catalogue of Microorganisms (GCM) 10K type strain sequencing project: providing services to taxonomists for standard genome sequencing and annotation.</title>
        <authorList>
            <consortium name="The Broad Institute Genomics Platform"/>
            <consortium name="The Broad Institute Genome Sequencing Center for Infectious Disease"/>
            <person name="Wu L."/>
            <person name="Ma J."/>
        </authorList>
    </citation>
    <scope>NUCLEOTIDE SEQUENCE [LARGE SCALE GENOMIC DNA]</scope>
    <source>
        <strain evidence="1 2">JCM 13004</strain>
    </source>
</reference>
<keyword evidence="2" id="KW-1185">Reference proteome</keyword>
<organism evidence="1 2">
    <name type="scientific">Kitasatospora nipponensis</name>
    <dbReference type="NCBI Taxonomy" id="258049"/>
    <lineage>
        <taxon>Bacteria</taxon>
        <taxon>Bacillati</taxon>
        <taxon>Actinomycetota</taxon>
        <taxon>Actinomycetes</taxon>
        <taxon>Kitasatosporales</taxon>
        <taxon>Streptomycetaceae</taxon>
        <taxon>Kitasatospora</taxon>
    </lineage>
</organism>
<evidence type="ECO:0008006" key="3">
    <source>
        <dbReference type="Google" id="ProtNLM"/>
    </source>
</evidence>
<sequence length="90" mass="9678">MTHRSARSSSPSRGAEHRALRYRAVTARLDVGAEASNGGELQGPRLAPMVHPTLSAGRRHAGLVLWPGIRAGDQVMRTLLLLPTSTEITQ</sequence>
<accession>A0ABN1WEU0</accession>
<comment type="caution">
    <text evidence="1">The sequence shown here is derived from an EMBL/GenBank/DDBJ whole genome shotgun (WGS) entry which is preliminary data.</text>
</comment>
<dbReference type="Proteomes" id="UP001500037">
    <property type="component" value="Unassembled WGS sequence"/>
</dbReference>
<gene>
    <name evidence="1" type="ORF">GCM10009665_40850</name>
</gene>
<proteinExistence type="predicted"/>
<evidence type="ECO:0000313" key="2">
    <source>
        <dbReference type="Proteomes" id="UP001500037"/>
    </source>
</evidence>
<evidence type="ECO:0000313" key="1">
    <source>
        <dbReference type="EMBL" id="GAA1245804.1"/>
    </source>
</evidence>
<name>A0ABN1WEU0_9ACTN</name>